<evidence type="ECO:0000313" key="8">
    <source>
        <dbReference type="EnsemblMetazoa" id="MESCA001937-PA"/>
    </source>
</evidence>
<dbReference type="EnsemblMetazoa" id="MESCA001937-RA">
    <property type="protein sequence ID" value="MESCA001937-PA"/>
    <property type="gene ID" value="MESCA001937"/>
</dbReference>
<reference evidence="8" key="2">
    <citation type="submission" date="2015-06" db="UniProtKB">
        <authorList>
            <consortium name="EnsemblMetazoa"/>
        </authorList>
    </citation>
    <scope>IDENTIFICATION</scope>
</reference>
<dbReference type="STRING" id="36166.T1GF09"/>
<dbReference type="GO" id="GO:0005886">
    <property type="term" value="C:plasma membrane"/>
    <property type="evidence" value="ECO:0007669"/>
    <property type="project" value="TreeGrafter"/>
</dbReference>
<keyword evidence="5" id="KW-0472">Membrane</keyword>
<dbReference type="HOGENOM" id="CLU_1003152_0_0_1"/>
<evidence type="ECO:0000256" key="2">
    <source>
        <dbReference type="ARBA" id="ARBA00022692"/>
    </source>
</evidence>
<dbReference type="PANTHER" id="PTHR24365:SF541">
    <property type="entry name" value="PROTEIN TOLL-RELATED"/>
    <property type="match status" value="1"/>
</dbReference>
<evidence type="ECO:0000259" key="7">
    <source>
        <dbReference type="PROSITE" id="PS50104"/>
    </source>
</evidence>
<dbReference type="EMBL" id="CAQQ02183202">
    <property type="status" value="NOT_ANNOTATED_CDS"/>
    <property type="molecule type" value="Genomic_DNA"/>
</dbReference>
<comment type="subcellular location">
    <subcellularLocation>
        <location evidence="1">Membrane</location>
    </subcellularLocation>
</comment>
<dbReference type="PANTHER" id="PTHR24365">
    <property type="entry name" value="TOLL-LIKE RECEPTOR"/>
    <property type="match status" value="1"/>
</dbReference>
<dbReference type="GO" id="GO:0007165">
    <property type="term" value="P:signal transduction"/>
    <property type="evidence" value="ECO:0007669"/>
    <property type="project" value="InterPro"/>
</dbReference>
<evidence type="ECO:0000313" key="9">
    <source>
        <dbReference type="Proteomes" id="UP000015102"/>
    </source>
</evidence>
<sequence>SFLSIIYLFFVSESLSSPTTTDVHSVHELRQIFWCVQSPGHHTNDAQFQMASELSWSLTQMAPNLKCSVRQETLQVPSPLQFLLFTASFKLEIQIWLYNHNLAFCCITEEKIDKNRIYDAFISYCHTDEEYVVKILEKLETGPDPYKFCLHFRDWMPGEFISKQIVESIEKSKRTMFILTKDFMDSVWSKLEFRTAHVASLREIRPRVILILCQEFEELGVLDPEIRSYIRTNTYLKWDDKLFWERLKYALPKKNIIEEKSEDIELEGCNFQNGLDFL</sequence>
<feature type="domain" description="TIR" evidence="7">
    <location>
        <begin position="116"/>
        <end position="251"/>
    </location>
</feature>
<evidence type="ECO:0000256" key="3">
    <source>
        <dbReference type="ARBA" id="ARBA00022729"/>
    </source>
</evidence>
<dbReference type="GO" id="GO:0038023">
    <property type="term" value="F:signaling receptor activity"/>
    <property type="evidence" value="ECO:0007669"/>
    <property type="project" value="TreeGrafter"/>
</dbReference>
<protein>
    <recommendedName>
        <fullName evidence="7">TIR domain-containing protein</fullName>
    </recommendedName>
</protein>
<evidence type="ECO:0000256" key="5">
    <source>
        <dbReference type="ARBA" id="ARBA00023136"/>
    </source>
</evidence>
<dbReference type="PRINTS" id="PR01537">
    <property type="entry name" value="INTRLKN1R1F"/>
</dbReference>
<reference evidence="9" key="1">
    <citation type="submission" date="2013-02" db="EMBL/GenBank/DDBJ databases">
        <authorList>
            <person name="Hughes D."/>
        </authorList>
    </citation>
    <scope>NUCLEOTIDE SEQUENCE</scope>
    <source>
        <strain>Durham</strain>
        <strain evidence="9">NC isolate 2 -- Noor lab</strain>
    </source>
</reference>
<dbReference type="AlphaFoldDB" id="T1GF09"/>
<dbReference type="InterPro" id="IPR000157">
    <property type="entry name" value="TIR_dom"/>
</dbReference>
<keyword evidence="2" id="KW-0812">Transmembrane</keyword>
<dbReference type="InterPro" id="IPR035897">
    <property type="entry name" value="Toll_tir_struct_dom_sf"/>
</dbReference>
<evidence type="ECO:0000256" key="6">
    <source>
        <dbReference type="SAM" id="SignalP"/>
    </source>
</evidence>
<keyword evidence="9" id="KW-1185">Reference proteome</keyword>
<dbReference type="SMART" id="SM00255">
    <property type="entry name" value="TIR"/>
    <property type="match status" value="1"/>
</dbReference>
<dbReference type="GO" id="GO:0045087">
    <property type="term" value="P:innate immune response"/>
    <property type="evidence" value="ECO:0007669"/>
    <property type="project" value="TreeGrafter"/>
</dbReference>
<proteinExistence type="predicted"/>
<dbReference type="EMBL" id="CAQQ02183203">
    <property type="status" value="NOT_ANNOTATED_CDS"/>
    <property type="molecule type" value="Genomic_DNA"/>
</dbReference>
<feature type="signal peptide" evidence="6">
    <location>
        <begin position="1"/>
        <end position="16"/>
    </location>
</feature>
<evidence type="ECO:0000256" key="1">
    <source>
        <dbReference type="ARBA" id="ARBA00004370"/>
    </source>
</evidence>
<keyword evidence="3 6" id="KW-0732">Signal</keyword>
<dbReference type="Gene3D" id="3.40.50.10140">
    <property type="entry name" value="Toll/interleukin-1 receptor homology (TIR) domain"/>
    <property type="match status" value="1"/>
</dbReference>
<feature type="chain" id="PRO_5004588241" description="TIR domain-containing protein" evidence="6">
    <location>
        <begin position="17"/>
        <end position="278"/>
    </location>
</feature>
<dbReference type="Proteomes" id="UP000015102">
    <property type="component" value="Unassembled WGS sequence"/>
</dbReference>
<organism evidence="8 9">
    <name type="scientific">Megaselia scalaris</name>
    <name type="common">Humpbacked fly</name>
    <name type="synonym">Phora scalaris</name>
    <dbReference type="NCBI Taxonomy" id="36166"/>
    <lineage>
        <taxon>Eukaryota</taxon>
        <taxon>Metazoa</taxon>
        <taxon>Ecdysozoa</taxon>
        <taxon>Arthropoda</taxon>
        <taxon>Hexapoda</taxon>
        <taxon>Insecta</taxon>
        <taxon>Pterygota</taxon>
        <taxon>Neoptera</taxon>
        <taxon>Endopterygota</taxon>
        <taxon>Diptera</taxon>
        <taxon>Brachycera</taxon>
        <taxon>Muscomorpha</taxon>
        <taxon>Platypezoidea</taxon>
        <taxon>Phoridae</taxon>
        <taxon>Megaseliini</taxon>
        <taxon>Megaselia</taxon>
    </lineage>
</organism>
<accession>T1GF09</accession>
<dbReference type="Pfam" id="PF13676">
    <property type="entry name" value="TIR_2"/>
    <property type="match status" value="1"/>
</dbReference>
<name>T1GF09_MEGSC</name>
<keyword evidence="4" id="KW-1133">Transmembrane helix</keyword>
<dbReference type="OMA" id="CCITEEK"/>
<dbReference type="PROSITE" id="PS50104">
    <property type="entry name" value="TIR"/>
    <property type="match status" value="1"/>
</dbReference>
<evidence type="ECO:0000256" key="4">
    <source>
        <dbReference type="ARBA" id="ARBA00022989"/>
    </source>
</evidence>
<dbReference type="SUPFAM" id="SSF52200">
    <property type="entry name" value="Toll/Interleukin receptor TIR domain"/>
    <property type="match status" value="1"/>
</dbReference>